<dbReference type="SUPFAM" id="SSF54523">
    <property type="entry name" value="Pili subunits"/>
    <property type="match status" value="1"/>
</dbReference>
<dbReference type="EMBL" id="CP020931">
    <property type="protein sequence ID" value="ARM85524.1"/>
    <property type="molecule type" value="Genomic_DNA"/>
</dbReference>
<keyword evidence="1" id="KW-1133">Transmembrane helix</keyword>
<dbReference type="PANTHER" id="PTHR30093">
    <property type="entry name" value="GENERAL SECRETION PATHWAY PROTEIN G"/>
    <property type="match status" value="1"/>
</dbReference>
<dbReference type="AlphaFoldDB" id="A0A1W6KDL3"/>
<proteinExistence type="predicted"/>
<dbReference type="InterPro" id="IPR012902">
    <property type="entry name" value="N_methyl_site"/>
</dbReference>
<organism evidence="2 3">
    <name type="scientific">Marinobacter salarius</name>
    <dbReference type="NCBI Taxonomy" id="1420917"/>
    <lineage>
        <taxon>Bacteria</taxon>
        <taxon>Pseudomonadati</taxon>
        <taxon>Pseudomonadota</taxon>
        <taxon>Gammaproteobacteria</taxon>
        <taxon>Pseudomonadales</taxon>
        <taxon>Marinobacteraceae</taxon>
        <taxon>Marinobacter</taxon>
    </lineage>
</organism>
<dbReference type="Gene3D" id="3.30.700.10">
    <property type="entry name" value="Glycoprotein, Type 4 Pilin"/>
    <property type="match status" value="1"/>
</dbReference>
<dbReference type="PANTHER" id="PTHR30093:SF46">
    <property type="entry name" value="MSHA MINOR PILIN PROTEIN MSHB"/>
    <property type="match status" value="1"/>
</dbReference>
<name>A0A1W6KDL3_9GAMM</name>
<dbReference type="NCBIfam" id="TIGR02532">
    <property type="entry name" value="IV_pilin_GFxxxE"/>
    <property type="match status" value="1"/>
</dbReference>
<evidence type="ECO:0000313" key="2">
    <source>
        <dbReference type="EMBL" id="ARM85524.1"/>
    </source>
</evidence>
<accession>A0A1W6KDL3</accession>
<sequence>MRAMTLKSRQTKGFTLIELVVVISILAILAAFALPRFAELSDEAHRASIQGTSGAYAAAVALVRAQWTARGAAGAQTNLPGFGEENVDVSADGWPTGVGGNTDPTAMSATECQNLWLALMQSNAPTVATSGDTTDYTVTASGSVCTYEYNLNGGTDNIQYDADSGEVIRVIN</sequence>
<evidence type="ECO:0000313" key="3">
    <source>
        <dbReference type="Proteomes" id="UP000193100"/>
    </source>
</evidence>
<reference evidence="2 3" key="1">
    <citation type="submission" date="2017-04" db="EMBL/GenBank/DDBJ databases">
        <title>Genome Sequence of Marinobacter salarius strain SMR5 Isolated from a culture of the Diatom Skeletonema marinoi.</title>
        <authorList>
            <person name="Topel M."/>
            <person name="Pinder M.I.M."/>
            <person name="Johansson O.N."/>
            <person name="Kourtchenko O."/>
            <person name="Godhe A."/>
            <person name="Clarke A.K."/>
        </authorList>
    </citation>
    <scope>NUCLEOTIDE SEQUENCE [LARGE SCALE GENOMIC DNA]</scope>
    <source>
        <strain evidence="2 3">SMR5</strain>
    </source>
</reference>
<dbReference type="InterPro" id="IPR045584">
    <property type="entry name" value="Pilin-like"/>
</dbReference>
<dbReference type="Pfam" id="PF07963">
    <property type="entry name" value="N_methyl"/>
    <property type="match status" value="1"/>
</dbReference>
<protein>
    <submittedName>
        <fullName evidence="2">Type II secretion system protein G</fullName>
    </submittedName>
</protein>
<feature type="transmembrane region" description="Helical" evidence="1">
    <location>
        <begin position="12"/>
        <end position="34"/>
    </location>
</feature>
<dbReference type="PROSITE" id="PS00409">
    <property type="entry name" value="PROKAR_NTER_METHYL"/>
    <property type="match status" value="1"/>
</dbReference>
<keyword evidence="1" id="KW-0472">Membrane</keyword>
<dbReference type="Proteomes" id="UP000193100">
    <property type="component" value="Chromosome"/>
</dbReference>
<gene>
    <name evidence="2" type="primary">xcpT</name>
    <name evidence="2" type="ORF">MARSALSMR5_03491</name>
</gene>
<keyword evidence="1" id="KW-0812">Transmembrane</keyword>
<evidence type="ECO:0000256" key="1">
    <source>
        <dbReference type="SAM" id="Phobius"/>
    </source>
</evidence>